<sequence length="75" mass="8421">MAKFTFLGFLKKDNHKTIFLARDKEIILVRQGDKIAGNYEATTITDEALSIRSLTDGSEMVIPLVENRPLAGQIR</sequence>
<accession>A0A9W6G235</accession>
<keyword evidence="2" id="KW-1185">Reference proteome</keyword>
<gene>
    <name evidence="1" type="ORF">GHYDROH2_24950</name>
</gene>
<evidence type="ECO:0000313" key="2">
    <source>
        <dbReference type="Proteomes" id="UP001144352"/>
    </source>
</evidence>
<organism evidence="1 2">
    <name type="scientific">Geobacter hydrogenophilus</name>
    <dbReference type="NCBI Taxonomy" id="40983"/>
    <lineage>
        <taxon>Bacteria</taxon>
        <taxon>Pseudomonadati</taxon>
        <taxon>Thermodesulfobacteriota</taxon>
        <taxon>Desulfuromonadia</taxon>
        <taxon>Geobacterales</taxon>
        <taxon>Geobacteraceae</taxon>
        <taxon>Geobacter</taxon>
    </lineage>
</organism>
<protein>
    <submittedName>
        <fullName evidence="1">Uncharacterized protein</fullName>
    </submittedName>
</protein>
<proteinExistence type="predicted"/>
<reference evidence="1" key="1">
    <citation type="submission" date="2022-12" db="EMBL/GenBank/DDBJ databases">
        <title>Reference genome sequencing for broad-spectrum identification of bacterial and archaeal isolates by mass spectrometry.</title>
        <authorList>
            <person name="Sekiguchi Y."/>
            <person name="Tourlousse D.M."/>
        </authorList>
    </citation>
    <scope>NUCLEOTIDE SEQUENCE</scope>
    <source>
        <strain evidence="1">H2</strain>
    </source>
</reference>
<dbReference type="AlphaFoldDB" id="A0A9W6G235"/>
<evidence type="ECO:0000313" key="1">
    <source>
        <dbReference type="EMBL" id="GLI38994.1"/>
    </source>
</evidence>
<dbReference type="Proteomes" id="UP001144352">
    <property type="component" value="Unassembled WGS sequence"/>
</dbReference>
<comment type="caution">
    <text evidence="1">The sequence shown here is derived from an EMBL/GenBank/DDBJ whole genome shotgun (WGS) entry which is preliminary data.</text>
</comment>
<dbReference type="EMBL" id="BSDS01000002">
    <property type="protein sequence ID" value="GLI38994.1"/>
    <property type="molecule type" value="Genomic_DNA"/>
</dbReference>
<name>A0A9W6G235_9BACT</name>